<dbReference type="AlphaFoldDB" id="A0AAV3Q603"/>
<name>A0AAV3Q603_LITER</name>
<proteinExistence type="predicted"/>
<gene>
    <name evidence="1" type="ORF">LIER_15606</name>
</gene>
<evidence type="ECO:0000313" key="1">
    <source>
        <dbReference type="EMBL" id="GAA0158638.1"/>
    </source>
</evidence>
<dbReference type="Proteomes" id="UP001454036">
    <property type="component" value="Unassembled WGS sequence"/>
</dbReference>
<protein>
    <submittedName>
        <fullName evidence="1">Uncharacterized protein</fullName>
    </submittedName>
</protein>
<evidence type="ECO:0000313" key="2">
    <source>
        <dbReference type="Proteomes" id="UP001454036"/>
    </source>
</evidence>
<sequence length="130" mass="14598">MGNSVPQGVKVEMEEEASLERSSFQMDQFAGHLHCHRKRLARFCPDTNRFLKSSFLSSSSGFIPILARIWQGNGVTRGRGRGRGHAEGQETAIVNKRPLVIFQGEELKEDISCECLEERPAYLSKQMSGK</sequence>
<reference evidence="1 2" key="1">
    <citation type="submission" date="2024-01" db="EMBL/GenBank/DDBJ databases">
        <title>The complete chloroplast genome sequence of Lithospermum erythrorhizon: insights into the phylogenetic relationship among Boraginaceae species and the maternal lineages of purple gromwells.</title>
        <authorList>
            <person name="Okada T."/>
            <person name="Watanabe K."/>
        </authorList>
    </citation>
    <scope>NUCLEOTIDE SEQUENCE [LARGE SCALE GENOMIC DNA]</scope>
</reference>
<accession>A0AAV3Q603</accession>
<keyword evidence="2" id="KW-1185">Reference proteome</keyword>
<comment type="caution">
    <text evidence="1">The sequence shown here is derived from an EMBL/GenBank/DDBJ whole genome shotgun (WGS) entry which is preliminary data.</text>
</comment>
<dbReference type="EMBL" id="BAABME010003398">
    <property type="protein sequence ID" value="GAA0158638.1"/>
    <property type="molecule type" value="Genomic_DNA"/>
</dbReference>
<organism evidence="1 2">
    <name type="scientific">Lithospermum erythrorhizon</name>
    <name type="common">Purple gromwell</name>
    <name type="synonym">Lithospermum officinale var. erythrorhizon</name>
    <dbReference type="NCBI Taxonomy" id="34254"/>
    <lineage>
        <taxon>Eukaryota</taxon>
        <taxon>Viridiplantae</taxon>
        <taxon>Streptophyta</taxon>
        <taxon>Embryophyta</taxon>
        <taxon>Tracheophyta</taxon>
        <taxon>Spermatophyta</taxon>
        <taxon>Magnoliopsida</taxon>
        <taxon>eudicotyledons</taxon>
        <taxon>Gunneridae</taxon>
        <taxon>Pentapetalae</taxon>
        <taxon>asterids</taxon>
        <taxon>lamiids</taxon>
        <taxon>Boraginales</taxon>
        <taxon>Boraginaceae</taxon>
        <taxon>Boraginoideae</taxon>
        <taxon>Lithospermeae</taxon>
        <taxon>Lithospermum</taxon>
    </lineage>
</organism>